<reference evidence="2 3" key="1">
    <citation type="submission" date="2018-07" db="EMBL/GenBank/DDBJ databases">
        <title>Halomonas rutogse sp. nov., isolated from Lake TangqianCo on Tibetan Plateau.</title>
        <authorList>
            <person name="Lu H."/>
            <person name="Xing P."/>
            <person name="Wu Q."/>
        </authorList>
    </citation>
    <scope>NUCLEOTIDE SEQUENCE [LARGE SCALE GENOMIC DNA]</scope>
    <source>
        <strain evidence="2 3">TQ8S</strain>
    </source>
</reference>
<dbReference type="GO" id="GO:0031297">
    <property type="term" value="P:replication fork processing"/>
    <property type="evidence" value="ECO:0007669"/>
    <property type="project" value="TreeGrafter"/>
</dbReference>
<dbReference type="InterPro" id="IPR000212">
    <property type="entry name" value="DNA_helicase_UvrD/REP"/>
</dbReference>
<gene>
    <name evidence="2" type="ORF">DU506_00275</name>
</gene>
<dbReference type="GO" id="GO:0000724">
    <property type="term" value="P:double-strand break repair via homologous recombination"/>
    <property type="evidence" value="ECO:0007669"/>
    <property type="project" value="TreeGrafter"/>
</dbReference>
<evidence type="ECO:0000313" key="3">
    <source>
        <dbReference type="Proteomes" id="UP000253204"/>
    </source>
</evidence>
<dbReference type="AlphaFoldDB" id="A0A368U9K1"/>
<dbReference type="PANTHER" id="PTHR11070">
    <property type="entry name" value="UVRD / RECB / PCRA DNA HELICASE FAMILY MEMBER"/>
    <property type="match status" value="1"/>
</dbReference>
<organism evidence="2 3">
    <name type="scientific">Vreelandella rituensis</name>
    <dbReference type="NCBI Taxonomy" id="2282306"/>
    <lineage>
        <taxon>Bacteria</taxon>
        <taxon>Pseudomonadati</taxon>
        <taxon>Pseudomonadota</taxon>
        <taxon>Gammaproteobacteria</taxon>
        <taxon>Oceanospirillales</taxon>
        <taxon>Halomonadaceae</taxon>
        <taxon>Vreelandella</taxon>
    </lineage>
</organism>
<dbReference type="EMBL" id="QPIJ01000001">
    <property type="protein sequence ID" value="RCV93625.1"/>
    <property type="molecule type" value="Genomic_DNA"/>
</dbReference>
<dbReference type="Proteomes" id="UP000253204">
    <property type="component" value="Unassembled WGS sequence"/>
</dbReference>
<protein>
    <recommendedName>
        <fullName evidence="4">DNA helicase</fullName>
    </recommendedName>
</protein>
<dbReference type="SUPFAM" id="SSF52540">
    <property type="entry name" value="P-loop containing nucleoside triphosphate hydrolases"/>
    <property type="match status" value="1"/>
</dbReference>
<proteinExistence type="predicted"/>
<feature type="compositionally biased region" description="Basic residues" evidence="1">
    <location>
        <begin position="622"/>
        <end position="631"/>
    </location>
</feature>
<comment type="caution">
    <text evidence="2">The sequence shown here is derived from an EMBL/GenBank/DDBJ whole genome shotgun (WGS) entry which is preliminary data.</text>
</comment>
<evidence type="ECO:0000313" key="2">
    <source>
        <dbReference type="EMBL" id="RCV93625.1"/>
    </source>
</evidence>
<accession>A0A368U9K1</accession>
<sequence length="631" mass="70739">MKLSTEQKAIIEHITRPLGDGERAVQGGHLVNVPAVAGSGKSLVIVEFGRRAGQADILFLAQSRNVVDRARGTLPSNVTARTVYEMAVRHVRLTHKDKLKTPAVLGGIPRQQIKARFPHVTSVEIERALGILTRFYQTKGSFPEPMHLPDPDPQHPDWRNHEMDRKQAVSVARDIWFSQASRDPESLPLTFDAIIKLWTLSTAETVTIDKIDRRITLSPLGKHDIVILEEAQDSSEALLDFIARQRVSIITFGDPFQALRPGNLAIQQLRHPLHQRADTIFMGESYRFGPAVAGVLNALTHKAGSQHKNRITGLGTSSLHGAEQRFTWLEKGLHYTHIADQPASLFLAALEATRWDKRIAWVDGISSYPVQLLLDLARLGAPPKQNAMHQQPPPIQTPWVRQCASLDAAHQYASQRNDALGMSLCNLVANHLTPTLPDIIQGWISDDHQRQQAMLKHWSAPPARDITLTTVIRAKGHEFPRVMIDPDLAPPHLFQQWAIKGSWRRAIHRLYTALSRTQFAAAVPDVVLAHLDAHQWPRVANPSEDTFDDLKDNPHPHFGIHRHTLLEMTPAHRDKRCLMAPAKKTATTASGHTSTRERLEANAKALEGTSVEELRQQLPMSRARRNRLHQQ</sequence>
<dbReference type="RefSeq" id="WP_114484953.1">
    <property type="nucleotide sequence ID" value="NZ_CBCSHM010000005.1"/>
</dbReference>
<evidence type="ECO:0000256" key="1">
    <source>
        <dbReference type="SAM" id="MobiDB-lite"/>
    </source>
</evidence>
<dbReference type="PANTHER" id="PTHR11070:SF30">
    <property type="entry name" value="F-BOX DNA HELICASE 1"/>
    <property type="match status" value="1"/>
</dbReference>
<evidence type="ECO:0008006" key="4">
    <source>
        <dbReference type="Google" id="ProtNLM"/>
    </source>
</evidence>
<dbReference type="GO" id="GO:0005524">
    <property type="term" value="F:ATP binding"/>
    <property type="evidence" value="ECO:0007669"/>
    <property type="project" value="InterPro"/>
</dbReference>
<dbReference type="GO" id="GO:0003677">
    <property type="term" value="F:DNA binding"/>
    <property type="evidence" value="ECO:0007669"/>
    <property type="project" value="InterPro"/>
</dbReference>
<feature type="region of interest" description="Disordered" evidence="1">
    <location>
        <begin position="604"/>
        <end position="631"/>
    </location>
</feature>
<dbReference type="Gene3D" id="3.40.50.300">
    <property type="entry name" value="P-loop containing nucleotide triphosphate hydrolases"/>
    <property type="match status" value="1"/>
</dbReference>
<name>A0A368U9K1_9GAMM</name>
<dbReference type="GO" id="GO:0043138">
    <property type="term" value="F:3'-5' DNA helicase activity"/>
    <property type="evidence" value="ECO:0007669"/>
    <property type="project" value="TreeGrafter"/>
</dbReference>
<keyword evidence="3" id="KW-1185">Reference proteome</keyword>
<dbReference type="InterPro" id="IPR027417">
    <property type="entry name" value="P-loop_NTPase"/>
</dbReference>
<dbReference type="OrthoDB" id="5318045at2"/>